<dbReference type="PANTHER" id="PTHR47683:SF2">
    <property type="entry name" value="RNA-BINDING S4 DOMAIN-CONTAINING PROTEIN"/>
    <property type="match status" value="1"/>
</dbReference>
<feature type="domain" description="RNA-binding S4" evidence="7">
    <location>
        <begin position="8"/>
        <end position="72"/>
    </location>
</feature>
<dbReference type="FunFam" id="3.10.290.10:FF:000003">
    <property type="entry name" value="Pseudouridine synthase"/>
    <property type="match status" value="1"/>
</dbReference>
<dbReference type="InterPro" id="IPR020103">
    <property type="entry name" value="PsdUridine_synth_cat_dom_sf"/>
</dbReference>
<dbReference type="CDD" id="cd02554">
    <property type="entry name" value="PseudoU_synth_RluF"/>
    <property type="match status" value="1"/>
</dbReference>
<evidence type="ECO:0000256" key="3">
    <source>
        <dbReference type="ARBA" id="ARBA00036390"/>
    </source>
</evidence>
<dbReference type="Gene3D" id="3.30.70.580">
    <property type="entry name" value="Pseudouridine synthase I, catalytic domain, N-terminal subdomain"/>
    <property type="match status" value="1"/>
</dbReference>
<dbReference type="OrthoDB" id="9807213at2"/>
<dbReference type="Pfam" id="PF01479">
    <property type="entry name" value="S4"/>
    <property type="match status" value="1"/>
</dbReference>
<dbReference type="NCBIfam" id="NF007784">
    <property type="entry name" value="PRK10475.1"/>
    <property type="match status" value="1"/>
</dbReference>
<dbReference type="PROSITE" id="PS01149">
    <property type="entry name" value="PSI_RSU"/>
    <property type="match status" value="1"/>
</dbReference>
<dbReference type="InterPro" id="IPR036986">
    <property type="entry name" value="S4_RNA-bd_sf"/>
</dbReference>
<dbReference type="GO" id="GO:0160138">
    <property type="term" value="F:23S rRNA pseudouridine(2604) synthase activity"/>
    <property type="evidence" value="ECO:0007669"/>
    <property type="project" value="UniProtKB-EC"/>
</dbReference>
<comment type="similarity">
    <text evidence="1 6">Belongs to the pseudouridine synthase RsuA family.</text>
</comment>
<keyword evidence="5" id="KW-0694">RNA-binding</keyword>
<dbReference type="NCBIfam" id="TIGR00093">
    <property type="entry name" value="pseudouridine synthase"/>
    <property type="match status" value="1"/>
</dbReference>
<dbReference type="AlphaFoldDB" id="A0A437QZI8"/>
<dbReference type="PROSITE" id="PS50889">
    <property type="entry name" value="S4"/>
    <property type="match status" value="1"/>
</dbReference>
<comment type="caution">
    <text evidence="8">The sequence shown here is derived from an EMBL/GenBank/DDBJ whole genome shotgun (WGS) entry which is preliminary data.</text>
</comment>
<dbReference type="SMART" id="SM00363">
    <property type="entry name" value="S4"/>
    <property type="match status" value="1"/>
</dbReference>
<keyword evidence="9" id="KW-1185">Reference proteome</keyword>
<dbReference type="Gene3D" id="3.10.290.10">
    <property type="entry name" value="RNA-binding S4 domain"/>
    <property type="match status" value="1"/>
</dbReference>
<gene>
    <name evidence="8" type="primary">rluF</name>
    <name evidence="8" type="ORF">EOE67_08505</name>
</gene>
<dbReference type="Gene3D" id="3.30.70.1560">
    <property type="entry name" value="Alpha-L RNA-binding motif"/>
    <property type="match status" value="1"/>
</dbReference>
<sequence>MTDAASLFRLNKFISDTGFCSRREADKLIESGQVKVNGQVALVGTKVSADDNVEVAGKPLKNKPRRVYLAYHKPVGITCTTELHIKGNIVDAVKYPERIFPIGRLDKESEGLIFLTNDGDIVNKILRAGNAHDKEYVVTVDKPIHDGFIKKMAAGVPILETVTLPCQVTQKSRHTFNIVLRQGLNRQIRRMTEYLGFNVTKLKRVRIMNVRLAGLNAGQWRELTVEEMTALETMLLTSSKTEEASKLSGALFHQLPDED</sequence>
<dbReference type="InterPro" id="IPR000748">
    <property type="entry name" value="PsdUridine_synth_RsuA/RluB/E/F"/>
</dbReference>
<protein>
    <recommendedName>
        <fullName evidence="6">Pseudouridine synthase</fullName>
        <ecNumber evidence="6">5.4.99.-</ecNumber>
    </recommendedName>
</protein>
<dbReference type="SUPFAM" id="SSF55120">
    <property type="entry name" value="Pseudouridine synthase"/>
    <property type="match status" value="1"/>
</dbReference>
<dbReference type="InterPro" id="IPR020094">
    <property type="entry name" value="TruA/RsuA/RluB/E/F_N"/>
</dbReference>
<comment type="catalytic activity">
    <reaction evidence="4">
        <text>uridine(2604) in 23S rRNA = pseudouridine(2604) in 23S rRNA</text>
        <dbReference type="Rhea" id="RHEA:38875"/>
        <dbReference type="Rhea" id="RHEA-COMP:10093"/>
        <dbReference type="Rhea" id="RHEA-COMP:10094"/>
        <dbReference type="ChEBI" id="CHEBI:65314"/>
        <dbReference type="ChEBI" id="CHEBI:65315"/>
        <dbReference type="EC" id="5.4.99.21"/>
    </reaction>
</comment>
<dbReference type="GO" id="GO:0000455">
    <property type="term" value="P:enzyme-directed rRNA pseudouridine synthesis"/>
    <property type="evidence" value="ECO:0007669"/>
    <property type="project" value="UniProtKB-ARBA"/>
</dbReference>
<dbReference type="CDD" id="cd00165">
    <property type="entry name" value="S4"/>
    <property type="match status" value="1"/>
</dbReference>
<dbReference type="InterPro" id="IPR042092">
    <property type="entry name" value="PsdUridine_s_RsuA/RluB/E/F_cat"/>
</dbReference>
<organism evidence="8 9">
    <name type="scientific">Rheinheimera riviphila</name>
    <dbReference type="NCBI Taxonomy" id="1834037"/>
    <lineage>
        <taxon>Bacteria</taxon>
        <taxon>Pseudomonadati</taxon>
        <taxon>Pseudomonadota</taxon>
        <taxon>Gammaproteobacteria</taxon>
        <taxon>Chromatiales</taxon>
        <taxon>Chromatiaceae</taxon>
        <taxon>Rheinheimera</taxon>
    </lineage>
</organism>
<evidence type="ECO:0000256" key="1">
    <source>
        <dbReference type="ARBA" id="ARBA00008348"/>
    </source>
</evidence>
<dbReference type="InterPro" id="IPR006145">
    <property type="entry name" value="PsdUridine_synth_RsuA/RluA"/>
</dbReference>
<proteinExistence type="inferred from homology"/>
<dbReference type="EC" id="5.4.99.-" evidence="6"/>
<name>A0A437QZI8_9GAMM</name>
<comment type="catalytic activity">
    <reaction evidence="3">
        <text>uridine(35) in tRNA(Tyr) = pseudouridine(35) in tRNA(Tyr)</text>
        <dbReference type="Rhea" id="RHEA:60556"/>
        <dbReference type="Rhea" id="RHEA-COMP:15607"/>
        <dbReference type="Rhea" id="RHEA-COMP:15608"/>
        <dbReference type="ChEBI" id="CHEBI:65314"/>
        <dbReference type="ChEBI" id="CHEBI:65315"/>
    </reaction>
</comment>
<dbReference type="EMBL" id="SACS01000007">
    <property type="protein sequence ID" value="RVU39942.1"/>
    <property type="molecule type" value="Genomic_DNA"/>
</dbReference>
<evidence type="ECO:0000256" key="4">
    <source>
        <dbReference type="ARBA" id="ARBA00036535"/>
    </source>
</evidence>
<dbReference type="GO" id="GO:0003723">
    <property type="term" value="F:RNA binding"/>
    <property type="evidence" value="ECO:0007669"/>
    <property type="project" value="UniProtKB-KW"/>
</dbReference>
<keyword evidence="2 6" id="KW-0413">Isomerase</keyword>
<evidence type="ECO:0000256" key="2">
    <source>
        <dbReference type="ARBA" id="ARBA00023235"/>
    </source>
</evidence>
<evidence type="ECO:0000313" key="8">
    <source>
        <dbReference type="EMBL" id="RVU39942.1"/>
    </source>
</evidence>
<dbReference type="Pfam" id="PF00849">
    <property type="entry name" value="PseudoU_synth_2"/>
    <property type="match status" value="1"/>
</dbReference>
<evidence type="ECO:0000256" key="6">
    <source>
        <dbReference type="RuleBase" id="RU003887"/>
    </source>
</evidence>
<dbReference type="PANTHER" id="PTHR47683">
    <property type="entry name" value="PSEUDOURIDINE SYNTHASE FAMILY PROTEIN-RELATED"/>
    <property type="match status" value="1"/>
</dbReference>
<evidence type="ECO:0000256" key="5">
    <source>
        <dbReference type="PROSITE-ProRule" id="PRU00182"/>
    </source>
</evidence>
<dbReference type="InterPro" id="IPR018496">
    <property type="entry name" value="PsdUridine_synth_RsuA/RluB_CS"/>
</dbReference>
<reference evidence="8 9" key="1">
    <citation type="submission" date="2019-01" db="EMBL/GenBank/DDBJ databases">
        <authorList>
            <person name="Chen W.-M."/>
        </authorList>
    </citation>
    <scope>NUCLEOTIDE SEQUENCE [LARGE SCALE GENOMIC DNA]</scope>
    <source>
        <strain evidence="8 9">KYPC3</strain>
    </source>
</reference>
<dbReference type="InterPro" id="IPR050343">
    <property type="entry name" value="RsuA_PseudoU_synthase"/>
</dbReference>
<dbReference type="FunFam" id="3.30.70.1560:FF:000002">
    <property type="entry name" value="Pseudouridine synthase"/>
    <property type="match status" value="1"/>
</dbReference>
<evidence type="ECO:0000259" key="7">
    <source>
        <dbReference type="SMART" id="SM00363"/>
    </source>
</evidence>
<dbReference type="Proteomes" id="UP000283077">
    <property type="component" value="Unassembled WGS sequence"/>
</dbReference>
<dbReference type="SUPFAM" id="SSF55174">
    <property type="entry name" value="Alpha-L RNA-binding motif"/>
    <property type="match status" value="1"/>
</dbReference>
<accession>A0A437QZI8</accession>
<dbReference type="InterPro" id="IPR002942">
    <property type="entry name" value="S4_RNA-bd"/>
</dbReference>
<dbReference type="RefSeq" id="WP_127698673.1">
    <property type="nucleotide sequence ID" value="NZ_SACS01000007.1"/>
</dbReference>
<evidence type="ECO:0000313" key="9">
    <source>
        <dbReference type="Proteomes" id="UP000283077"/>
    </source>
</evidence>